<feature type="transmembrane region" description="Helical" evidence="8">
    <location>
        <begin position="25"/>
        <end position="45"/>
    </location>
</feature>
<dbReference type="EMBL" id="LAVA02000002">
    <property type="protein sequence ID" value="OIJ69770.1"/>
    <property type="molecule type" value="Genomic_DNA"/>
</dbReference>
<evidence type="ECO:0000256" key="5">
    <source>
        <dbReference type="ARBA" id="ARBA00022692"/>
    </source>
</evidence>
<dbReference type="OrthoDB" id="9791248at2"/>
<feature type="transmembrane region" description="Helical" evidence="8">
    <location>
        <begin position="112"/>
        <end position="130"/>
    </location>
</feature>
<keyword evidence="10" id="KW-1185">Reference proteome</keyword>
<comment type="caution">
    <text evidence="9">The sequence shown here is derived from an EMBL/GenBank/DDBJ whole genome shotgun (WGS) entry which is preliminary data.</text>
</comment>
<keyword evidence="6 8" id="KW-1133">Transmembrane helix</keyword>
<dbReference type="AlphaFoldDB" id="A0A1J4P6B8"/>
<dbReference type="GO" id="GO:0034257">
    <property type="term" value="F:nicotinamide riboside transmembrane transporter activity"/>
    <property type="evidence" value="ECO:0007669"/>
    <property type="project" value="InterPro"/>
</dbReference>
<evidence type="ECO:0000313" key="10">
    <source>
        <dbReference type="Proteomes" id="UP000034196"/>
    </source>
</evidence>
<evidence type="ECO:0000256" key="3">
    <source>
        <dbReference type="ARBA" id="ARBA00022448"/>
    </source>
</evidence>
<dbReference type="NCBIfam" id="TIGR01528">
    <property type="entry name" value="NMN_trans_PnuC"/>
    <property type="match status" value="1"/>
</dbReference>
<dbReference type="Pfam" id="PF04973">
    <property type="entry name" value="NMN_transporter"/>
    <property type="match status" value="1"/>
</dbReference>
<gene>
    <name evidence="9" type="ORF">WN71_000875</name>
</gene>
<comment type="subcellular location">
    <subcellularLocation>
        <location evidence="1">Cell membrane</location>
        <topology evidence="1">Multi-pass membrane protein</topology>
    </subcellularLocation>
</comment>
<keyword evidence="5 8" id="KW-0812">Transmembrane</keyword>
<keyword evidence="3" id="KW-0813">Transport</keyword>
<evidence type="ECO:0000256" key="1">
    <source>
        <dbReference type="ARBA" id="ARBA00004651"/>
    </source>
</evidence>
<name>A0A1J4P6B8_9ACTN</name>
<accession>A0A1J4P6B8</accession>
<sequence>MAVSDVLGGIVAPLNTVLFDFGRDAVTWAELLGFATGAACVWLTVRAKTANFPVGIANNLFFLVLFWSARLYADAALQVVYLLLAAVGWWTWLRGGELRSARPMGHASARTVVVLLLLAIPATWGLTVVLTRAQDIAPFWDAATTALSLAAQWLLNTKSYENWYFWIAADVVYIPLYFAKVLYLTGVVYVLFLTMCLLGLRRWHRELAVSGRSSAAARLVRA</sequence>
<organism evidence="9 10">
    <name type="scientific">Streptomyces mangrovisoli</name>
    <dbReference type="NCBI Taxonomy" id="1428628"/>
    <lineage>
        <taxon>Bacteria</taxon>
        <taxon>Bacillati</taxon>
        <taxon>Actinomycetota</taxon>
        <taxon>Actinomycetes</taxon>
        <taxon>Kitasatosporales</taxon>
        <taxon>Streptomycetaceae</taxon>
        <taxon>Streptomyces</taxon>
    </lineage>
</organism>
<dbReference type="GO" id="GO:0005886">
    <property type="term" value="C:plasma membrane"/>
    <property type="evidence" value="ECO:0007669"/>
    <property type="project" value="UniProtKB-SubCell"/>
</dbReference>
<proteinExistence type="inferred from homology"/>
<keyword evidence="7 8" id="KW-0472">Membrane</keyword>
<dbReference type="PANTHER" id="PTHR36122">
    <property type="entry name" value="NICOTINAMIDE RIBOSIDE TRANSPORTER PNUC"/>
    <property type="match status" value="1"/>
</dbReference>
<keyword evidence="4" id="KW-1003">Cell membrane</keyword>
<feature type="transmembrane region" description="Helical" evidence="8">
    <location>
        <begin position="52"/>
        <end position="69"/>
    </location>
</feature>
<dbReference type="PANTHER" id="PTHR36122:SF2">
    <property type="entry name" value="NICOTINAMIDE RIBOSIDE TRANSPORTER PNUC"/>
    <property type="match status" value="1"/>
</dbReference>
<evidence type="ECO:0000256" key="7">
    <source>
        <dbReference type="ARBA" id="ARBA00023136"/>
    </source>
</evidence>
<protein>
    <submittedName>
        <fullName evidence="9">Nicotinamide mononucleotide transporter PnuC</fullName>
    </submittedName>
</protein>
<dbReference type="Proteomes" id="UP000034196">
    <property type="component" value="Unassembled WGS sequence"/>
</dbReference>
<dbReference type="STRING" id="1428628.WN71_000875"/>
<evidence type="ECO:0000256" key="6">
    <source>
        <dbReference type="ARBA" id="ARBA00022989"/>
    </source>
</evidence>
<evidence type="ECO:0000256" key="4">
    <source>
        <dbReference type="ARBA" id="ARBA00022475"/>
    </source>
</evidence>
<feature type="transmembrane region" description="Helical" evidence="8">
    <location>
        <begin position="75"/>
        <end position="92"/>
    </location>
</feature>
<dbReference type="InterPro" id="IPR006419">
    <property type="entry name" value="NMN_transpt_PnuC"/>
</dbReference>
<evidence type="ECO:0000313" key="9">
    <source>
        <dbReference type="EMBL" id="OIJ69770.1"/>
    </source>
</evidence>
<evidence type="ECO:0000256" key="2">
    <source>
        <dbReference type="ARBA" id="ARBA00006669"/>
    </source>
</evidence>
<comment type="similarity">
    <text evidence="2">Belongs to the nicotinamide ribonucleoside (NR) uptake permease (TC 4.B.1) family.</text>
</comment>
<dbReference type="RefSeq" id="WP_046592836.1">
    <property type="nucleotide sequence ID" value="NZ_LAVA02000002.1"/>
</dbReference>
<reference evidence="9" key="1">
    <citation type="submission" date="2016-10" db="EMBL/GenBank/DDBJ databases">
        <title>Genome sequence of Streptomyces mangrovisoli MUSC 149.</title>
        <authorList>
            <person name="Lee L.-H."/>
            <person name="Ser H.-L."/>
        </authorList>
    </citation>
    <scope>NUCLEOTIDE SEQUENCE [LARGE SCALE GENOMIC DNA]</scope>
    <source>
        <strain evidence="9">MUSC 149</strain>
    </source>
</reference>
<evidence type="ECO:0000256" key="8">
    <source>
        <dbReference type="SAM" id="Phobius"/>
    </source>
</evidence>